<keyword evidence="2" id="KW-1185">Reference proteome</keyword>
<name>A0A6L6XN66_9ACTN</name>
<reference evidence="1 2" key="1">
    <citation type="submission" date="2019-12" db="EMBL/GenBank/DDBJ databases">
        <authorList>
            <person name="Huq M.A."/>
        </authorList>
    </citation>
    <scope>NUCLEOTIDE SEQUENCE [LARGE SCALE GENOMIC DNA]</scope>
    <source>
        <strain evidence="1 2">MAH-18</strain>
    </source>
</reference>
<dbReference type="AlphaFoldDB" id="A0A6L6XN66"/>
<dbReference type="EMBL" id="WSEK01000004">
    <property type="protein sequence ID" value="MVQ48510.1"/>
    <property type="molecule type" value="Genomic_DNA"/>
</dbReference>
<accession>A0A6L6XN66</accession>
<gene>
    <name evidence="1" type="ORF">GON03_04910</name>
</gene>
<proteinExistence type="predicted"/>
<sequence>MHLPRNRPPRVLGQTVDAVRRWPVESQQRSRRNAMIASTALAQRRAELDDVEEFLADLGRVRVPEVAAQAAHG</sequence>
<dbReference type="Proteomes" id="UP000473525">
    <property type="component" value="Unassembled WGS sequence"/>
</dbReference>
<protein>
    <submittedName>
        <fullName evidence="1">Uncharacterized protein</fullName>
    </submittedName>
</protein>
<organism evidence="1 2">
    <name type="scientific">Nocardioides agri</name>
    <dbReference type="NCBI Taxonomy" id="2682843"/>
    <lineage>
        <taxon>Bacteria</taxon>
        <taxon>Bacillati</taxon>
        <taxon>Actinomycetota</taxon>
        <taxon>Actinomycetes</taxon>
        <taxon>Propionibacteriales</taxon>
        <taxon>Nocardioidaceae</taxon>
        <taxon>Nocardioides</taxon>
    </lineage>
</organism>
<evidence type="ECO:0000313" key="1">
    <source>
        <dbReference type="EMBL" id="MVQ48510.1"/>
    </source>
</evidence>
<evidence type="ECO:0000313" key="2">
    <source>
        <dbReference type="Proteomes" id="UP000473525"/>
    </source>
</evidence>
<dbReference type="RefSeq" id="WP_157340741.1">
    <property type="nucleotide sequence ID" value="NZ_WSEK01000004.1"/>
</dbReference>
<comment type="caution">
    <text evidence="1">The sequence shown here is derived from an EMBL/GenBank/DDBJ whole genome shotgun (WGS) entry which is preliminary data.</text>
</comment>